<name>A0A484FTA6_COLOR</name>
<proteinExistence type="predicted"/>
<organism evidence="2 3">
    <name type="scientific">Colletotrichum orbiculare (strain 104-T / ATCC 96160 / CBS 514.97 / LARS 414 / MAFF 240422)</name>
    <name type="common">Cucumber anthracnose fungus</name>
    <name type="synonym">Colletotrichum lagenarium</name>
    <dbReference type="NCBI Taxonomy" id="1213857"/>
    <lineage>
        <taxon>Eukaryota</taxon>
        <taxon>Fungi</taxon>
        <taxon>Dikarya</taxon>
        <taxon>Ascomycota</taxon>
        <taxon>Pezizomycotina</taxon>
        <taxon>Sordariomycetes</taxon>
        <taxon>Hypocreomycetidae</taxon>
        <taxon>Glomerellales</taxon>
        <taxon>Glomerellaceae</taxon>
        <taxon>Colletotrichum</taxon>
        <taxon>Colletotrichum orbiculare species complex</taxon>
    </lineage>
</organism>
<reference evidence="3" key="2">
    <citation type="journal article" date="2019" name="Mol. Plant Microbe Interact.">
        <title>Genome sequence resources for four phytopathogenic fungi from the Colletotrichum orbiculare species complex.</title>
        <authorList>
            <person name="Gan P."/>
            <person name="Tsushima A."/>
            <person name="Narusaka M."/>
            <person name="Narusaka Y."/>
            <person name="Takano Y."/>
            <person name="Kubo Y."/>
            <person name="Shirasu K."/>
        </authorList>
    </citation>
    <scope>GENOME REANNOTATION</scope>
    <source>
        <strain evidence="3">104-T / ATCC 96160 / CBS 514.97 / LARS 414 / MAFF 240422</strain>
    </source>
</reference>
<keyword evidence="3" id="KW-1185">Reference proteome</keyword>
<evidence type="ECO:0000256" key="1">
    <source>
        <dbReference type="SAM" id="MobiDB-lite"/>
    </source>
</evidence>
<dbReference type="EMBL" id="AMCV02000015">
    <property type="protein sequence ID" value="TDZ21183.1"/>
    <property type="molecule type" value="Genomic_DNA"/>
</dbReference>
<dbReference type="AlphaFoldDB" id="A0A484FTA6"/>
<feature type="region of interest" description="Disordered" evidence="1">
    <location>
        <begin position="1"/>
        <end position="51"/>
    </location>
</feature>
<reference evidence="3" key="1">
    <citation type="journal article" date="2013" name="New Phytol.">
        <title>Comparative genomic and transcriptomic analyses reveal the hemibiotrophic stage shift of Colletotrichum fungi.</title>
        <authorList>
            <person name="Gan P."/>
            <person name="Ikeda K."/>
            <person name="Irieda H."/>
            <person name="Narusaka M."/>
            <person name="O'Connell R.J."/>
            <person name="Narusaka Y."/>
            <person name="Takano Y."/>
            <person name="Kubo Y."/>
            <person name="Shirasu K."/>
        </authorList>
    </citation>
    <scope>NUCLEOTIDE SEQUENCE [LARGE SCALE GENOMIC DNA]</scope>
    <source>
        <strain evidence="3">104-T / ATCC 96160 / CBS 514.97 / LARS 414 / MAFF 240422</strain>
    </source>
</reference>
<comment type="caution">
    <text evidence="2">The sequence shown here is derived from an EMBL/GenBank/DDBJ whole genome shotgun (WGS) entry which is preliminary data.</text>
</comment>
<accession>A0A484FTA6</accession>
<evidence type="ECO:0000313" key="3">
    <source>
        <dbReference type="Proteomes" id="UP000014480"/>
    </source>
</evidence>
<protein>
    <submittedName>
        <fullName evidence="2">Uncharacterized protein</fullName>
    </submittedName>
</protein>
<gene>
    <name evidence="2" type="ORF">Cob_v005819</name>
</gene>
<sequence length="142" mass="15885">MCSKLAPYSRARLRRTSGRSAGAHRMPGLENCCHNRSGDGGRRPGQTSDARRLESLLCRARIRKLYTSRLDPQPKSLQLAAVHLHRIHTSSAHARPALCDIERRGNDHILDQPILKCGQPLGPVPFTFYHSSKEAVEPIFAR</sequence>
<evidence type="ECO:0000313" key="2">
    <source>
        <dbReference type="EMBL" id="TDZ21183.1"/>
    </source>
</evidence>
<dbReference type="Proteomes" id="UP000014480">
    <property type="component" value="Unassembled WGS sequence"/>
</dbReference>